<keyword evidence="3" id="KW-1185">Reference proteome</keyword>
<reference evidence="2" key="2">
    <citation type="submission" date="2022-01" db="EMBL/GenBank/DDBJ databases">
        <authorList>
            <person name="Yamashiro T."/>
            <person name="Shiraishi A."/>
            <person name="Satake H."/>
            <person name="Nakayama K."/>
        </authorList>
    </citation>
    <scope>NUCLEOTIDE SEQUENCE</scope>
</reference>
<dbReference type="Proteomes" id="UP001151760">
    <property type="component" value="Unassembled WGS sequence"/>
</dbReference>
<organism evidence="2 3">
    <name type="scientific">Tanacetum coccineum</name>
    <dbReference type="NCBI Taxonomy" id="301880"/>
    <lineage>
        <taxon>Eukaryota</taxon>
        <taxon>Viridiplantae</taxon>
        <taxon>Streptophyta</taxon>
        <taxon>Embryophyta</taxon>
        <taxon>Tracheophyta</taxon>
        <taxon>Spermatophyta</taxon>
        <taxon>Magnoliopsida</taxon>
        <taxon>eudicotyledons</taxon>
        <taxon>Gunneridae</taxon>
        <taxon>Pentapetalae</taxon>
        <taxon>asterids</taxon>
        <taxon>campanulids</taxon>
        <taxon>Asterales</taxon>
        <taxon>Asteraceae</taxon>
        <taxon>Asteroideae</taxon>
        <taxon>Anthemideae</taxon>
        <taxon>Anthemidinae</taxon>
        <taxon>Tanacetum</taxon>
    </lineage>
</organism>
<sequence>MLPSRSPLNMCHHRERTTETVALFRLWGIPRPFEAEDVSGYRVNPHDNTSLYRPGWKRIHRRIKENRFYSEEKDQNGSGFATTLLLRMIKHQTVFVIGQKENDRNEKWYCHYSSLRYQSKMFHNHVENHQNEKEGCRSPPRESLSPKGVGSGERDSTT</sequence>
<accession>A0ABQ5EG13</accession>
<gene>
    <name evidence="2" type="ORF">Tco_0976017</name>
</gene>
<proteinExistence type="predicted"/>
<dbReference type="EMBL" id="BQNB010016272">
    <property type="protein sequence ID" value="GJT49860.1"/>
    <property type="molecule type" value="Genomic_DNA"/>
</dbReference>
<evidence type="ECO:0000256" key="1">
    <source>
        <dbReference type="SAM" id="MobiDB-lite"/>
    </source>
</evidence>
<evidence type="ECO:0000313" key="3">
    <source>
        <dbReference type="Proteomes" id="UP001151760"/>
    </source>
</evidence>
<reference evidence="2" key="1">
    <citation type="journal article" date="2022" name="Int. J. Mol. Sci.">
        <title>Draft Genome of Tanacetum Coccineum: Genomic Comparison of Closely Related Tanacetum-Family Plants.</title>
        <authorList>
            <person name="Yamashiro T."/>
            <person name="Shiraishi A."/>
            <person name="Nakayama K."/>
            <person name="Satake H."/>
        </authorList>
    </citation>
    <scope>NUCLEOTIDE SEQUENCE</scope>
</reference>
<protein>
    <submittedName>
        <fullName evidence="2">Uncharacterized protein</fullName>
    </submittedName>
</protein>
<comment type="caution">
    <text evidence="2">The sequence shown here is derived from an EMBL/GenBank/DDBJ whole genome shotgun (WGS) entry which is preliminary data.</text>
</comment>
<feature type="compositionally biased region" description="Basic and acidic residues" evidence="1">
    <location>
        <begin position="128"/>
        <end position="140"/>
    </location>
</feature>
<name>A0ABQ5EG13_9ASTR</name>
<evidence type="ECO:0000313" key="2">
    <source>
        <dbReference type="EMBL" id="GJT49860.1"/>
    </source>
</evidence>
<feature type="region of interest" description="Disordered" evidence="1">
    <location>
        <begin position="128"/>
        <end position="158"/>
    </location>
</feature>